<comment type="caution">
    <text evidence="1">The sequence shown here is derived from an EMBL/GenBank/DDBJ whole genome shotgun (WGS) entry which is preliminary data.</text>
</comment>
<evidence type="ECO:0000313" key="3">
    <source>
        <dbReference type="Proteomes" id="UP001642409"/>
    </source>
</evidence>
<proteinExistence type="predicted"/>
<reference evidence="2 3" key="2">
    <citation type="submission" date="2024-07" db="EMBL/GenBank/DDBJ databases">
        <authorList>
            <person name="Akdeniz Z."/>
        </authorList>
    </citation>
    <scope>NUCLEOTIDE SEQUENCE [LARGE SCALE GENOMIC DNA]</scope>
</reference>
<organism evidence="1">
    <name type="scientific">Hexamita inflata</name>
    <dbReference type="NCBI Taxonomy" id="28002"/>
    <lineage>
        <taxon>Eukaryota</taxon>
        <taxon>Metamonada</taxon>
        <taxon>Diplomonadida</taxon>
        <taxon>Hexamitidae</taxon>
        <taxon>Hexamitinae</taxon>
        <taxon>Hexamita</taxon>
    </lineage>
</organism>
<keyword evidence="3" id="KW-1185">Reference proteome</keyword>
<dbReference type="Proteomes" id="UP001642409">
    <property type="component" value="Unassembled WGS sequence"/>
</dbReference>
<dbReference type="EMBL" id="CATOUU010000003">
    <property type="protein sequence ID" value="CAI9912650.1"/>
    <property type="molecule type" value="Genomic_DNA"/>
</dbReference>
<accession>A0AA86N4F2</accession>
<name>A0AA86N4F2_9EUKA</name>
<evidence type="ECO:0000313" key="2">
    <source>
        <dbReference type="EMBL" id="CAL5998465.1"/>
    </source>
</evidence>
<reference evidence="1" key="1">
    <citation type="submission" date="2023-06" db="EMBL/GenBank/DDBJ databases">
        <authorList>
            <person name="Kurt Z."/>
        </authorList>
    </citation>
    <scope>NUCLEOTIDE SEQUENCE</scope>
</reference>
<sequence>MQISMPPFILPQIVPPNSTSNAVNRLIDQVHYSLGRLELQTARRCLFEAYLQFQINDALVEEKKSYFHLMNGYILTLMAEQQQFGELFQQSSLSNTNMTLHCLQNAALSYLKAMELIELKSSAERATPRIYLSSLYYNIGNYERATIFLKQAESLSLGTEGSHSVLYLISSYNLCVVTLNSFLQYVNLLESPLNPHRFYEPSSTVNGQKVTVLTHKINPNPRFEGTNFDQSKGQNKFYNLKQNNNEEDLQSNLFKLGSLIDLTLEKEPENAGKWQKLFQYTEHYTKSFGSEELFGVVKQTEIIHQKMMQTVGNNYMTQNAACLLLNAKELQKQIKTQIEDIETEEKETLTTSKTKTTTQLSLENYKEKFHGIPKRSLCNIKTKKGKKK</sequence>
<evidence type="ECO:0000313" key="1">
    <source>
        <dbReference type="EMBL" id="CAI9912650.1"/>
    </source>
</evidence>
<dbReference type="EMBL" id="CAXDID020000038">
    <property type="protein sequence ID" value="CAL5998465.1"/>
    <property type="molecule type" value="Genomic_DNA"/>
</dbReference>
<gene>
    <name evidence="2" type="ORF">HINF_LOCUS15747</name>
    <name evidence="1" type="ORF">HINF_LOCUS295</name>
</gene>
<dbReference type="AlphaFoldDB" id="A0AA86N4F2"/>
<protein>
    <submittedName>
        <fullName evidence="1">Uncharacterized protein</fullName>
    </submittedName>
</protein>